<dbReference type="AlphaFoldDB" id="A0A6J6LZI2"/>
<proteinExistence type="predicted"/>
<dbReference type="Pfam" id="PF26312">
    <property type="entry name" value="DUF8083"/>
    <property type="match status" value="1"/>
</dbReference>
<organism evidence="2">
    <name type="scientific">freshwater metagenome</name>
    <dbReference type="NCBI Taxonomy" id="449393"/>
    <lineage>
        <taxon>unclassified sequences</taxon>
        <taxon>metagenomes</taxon>
        <taxon>ecological metagenomes</taxon>
    </lineage>
</organism>
<dbReference type="InterPro" id="IPR058396">
    <property type="entry name" value="DUF8083"/>
</dbReference>
<accession>A0A6J6LZI2</accession>
<protein>
    <submittedName>
        <fullName evidence="2">Unannotated protein</fullName>
    </submittedName>
</protein>
<evidence type="ECO:0000259" key="1">
    <source>
        <dbReference type="Pfam" id="PF26312"/>
    </source>
</evidence>
<dbReference type="EMBL" id="CAEZWZ010000015">
    <property type="protein sequence ID" value="CAB4665733.1"/>
    <property type="molecule type" value="Genomic_DNA"/>
</dbReference>
<dbReference type="EMBL" id="CAFBOX010000121">
    <property type="protein sequence ID" value="CAB5000546.1"/>
    <property type="molecule type" value="Genomic_DNA"/>
</dbReference>
<gene>
    <name evidence="2" type="ORF">UFOPK2329_00214</name>
    <name evidence="3" type="ORF">UFOPK4035_00741</name>
</gene>
<reference evidence="2" key="1">
    <citation type="submission" date="2020-05" db="EMBL/GenBank/DDBJ databases">
        <authorList>
            <person name="Chiriac C."/>
            <person name="Salcher M."/>
            <person name="Ghai R."/>
            <person name="Kavagutti S V."/>
        </authorList>
    </citation>
    <scope>NUCLEOTIDE SEQUENCE</scope>
</reference>
<name>A0A6J6LZI2_9ZZZZ</name>
<evidence type="ECO:0000313" key="3">
    <source>
        <dbReference type="EMBL" id="CAB5000546.1"/>
    </source>
</evidence>
<evidence type="ECO:0000313" key="2">
    <source>
        <dbReference type="EMBL" id="CAB4665733.1"/>
    </source>
</evidence>
<feature type="domain" description="DUF8083" evidence="1">
    <location>
        <begin position="6"/>
        <end position="268"/>
    </location>
</feature>
<sequence>MRPTPYVASLRIYEPLSSFDPADQLRWKNLSATENTARAEEELALRRIIFPEPPSGRPDGAHVIDLDGVRYVSPWATATRCWAALETFKDRMPTSVFPLFVSPAMEEVITTGIDLLEDKVPYILNETWVIPPRWFSLFLPEDRLRGNNQDGAFTVLCTKISDARARCEVAHNTVVGAFGEGPVEQEIENLLDWLDMFHPKSLVELDYGGLAQYLESALIQAGENGLEADTSVEDVLHSLAGLAAGDGSLAGQGYERLITRWRRVQAFEQAM</sequence>